<gene>
    <name evidence="2" type="ORF">SKAU_G00293510</name>
</gene>
<name>A0A9Q1EU98_SYNKA</name>
<sequence>MLSASTARNTLPAVTPTRIVALQHLPAEERAQGGSDEALRRKRLPATVSRGRGRARCQMGKERRQQGPGSLTSAAPAKTLTPQAWNWVPGRRSDPPRSAGLAWAAV</sequence>
<evidence type="ECO:0000313" key="3">
    <source>
        <dbReference type="Proteomes" id="UP001152622"/>
    </source>
</evidence>
<accession>A0A9Q1EU98</accession>
<dbReference type="EMBL" id="JAINUF010000012">
    <property type="protein sequence ID" value="KAJ8345158.1"/>
    <property type="molecule type" value="Genomic_DNA"/>
</dbReference>
<proteinExistence type="predicted"/>
<dbReference type="Proteomes" id="UP001152622">
    <property type="component" value="Chromosome 12"/>
</dbReference>
<organism evidence="2 3">
    <name type="scientific">Synaphobranchus kaupii</name>
    <name type="common">Kaup's arrowtooth eel</name>
    <dbReference type="NCBI Taxonomy" id="118154"/>
    <lineage>
        <taxon>Eukaryota</taxon>
        <taxon>Metazoa</taxon>
        <taxon>Chordata</taxon>
        <taxon>Craniata</taxon>
        <taxon>Vertebrata</taxon>
        <taxon>Euteleostomi</taxon>
        <taxon>Actinopterygii</taxon>
        <taxon>Neopterygii</taxon>
        <taxon>Teleostei</taxon>
        <taxon>Anguilliformes</taxon>
        <taxon>Synaphobranchidae</taxon>
        <taxon>Synaphobranchus</taxon>
    </lineage>
</organism>
<reference evidence="2" key="1">
    <citation type="journal article" date="2023" name="Science">
        <title>Genome structures resolve the early diversification of teleost fishes.</title>
        <authorList>
            <person name="Parey E."/>
            <person name="Louis A."/>
            <person name="Montfort J."/>
            <person name="Bouchez O."/>
            <person name="Roques C."/>
            <person name="Iampietro C."/>
            <person name="Lluch J."/>
            <person name="Castinel A."/>
            <person name="Donnadieu C."/>
            <person name="Desvignes T."/>
            <person name="Floi Bucao C."/>
            <person name="Jouanno E."/>
            <person name="Wen M."/>
            <person name="Mejri S."/>
            <person name="Dirks R."/>
            <person name="Jansen H."/>
            <person name="Henkel C."/>
            <person name="Chen W.J."/>
            <person name="Zahm M."/>
            <person name="Cabau C."/>
            <person name="Klopp C."/>
            <person name="Thompson A.W."/>
            <person name="Robinson-Rechavi M."/>
            <person name="Braasch I."/>
            <person name="Lecointre G."/>
            <person name="Bobe J."/>
            <person name="Postlethwait J.H."/>
            <person name="Berthelot C."/>
            <person name="Roest Crollius H."/>
            <person name="Guiguen Y."/>
        </authorList>
    </citation>
    <scope>NUCLEOTIDE SEQUENCE</scope>
    <source>
        <strain evidence="2">WJC10195</strain>
    </source>
</reference>
<feature type="region of interest" description="Disordered" evidence="1">
    <location>
        <begin position="26"/>
        <end position="106"/>
    </location>
</feature>
<evidence type="ECO:0000256" key="1">
    <source>
        <dbReference type="SAM" id="MobiDB-lite"/>
    </source>
</evidence>
<evidence type="ECO:0000313" key="2">
    <source>
        <dbReference type="EMBL" id="KAJ8345158.1"/>
    </source>
</evidence>
<comment type="caution">
    <text evidence="2">The sequence shown here is derived from an EMBL/GenBank/DDBJ whole genome shotgun (WGS) entry which is preliminary data.</text>
</comment>
<keyword evidence="3" id="KW-1185">Reference proteome</keyword>
<dbReference type="AlphaFoldDB" id="A0A9Q1EU98"/>
<protein>
    <submittedName>
        <fullName evidence="2">Uncharacterized protein</fullName>
    </submittedName>
</protein>